<organism evidence="2 3">
    <name type="scientific">Aphanomyces euteiches</name>
    <dbReference type="NCBI Taxonomy" id="100861"/>
    <lineage>
        <taxon>Eukaryota</taxon>
        <taxon>Sar</taxon>
        <taxon>Stramenopiles</taxon>
        <taxon>Oomycota</taxon>
        <taxon>Saprolegniomycetes</taxon>
        <taxon>Saprolegniales</taxon>
        <taxon>Verrucalvaceae</taxon>
        <taxon>Aphanomyces</taxon>
    </lineage>
</organism>
<sequence length="118" mass="13396">MGHILYADDGQLSEDDNKSESGCESQTDENDEANRLSHKRKVQAETLRQRKNRKTNPSKSNDIEAASLKAARAPSADVERAMYKTNNQLEEVSSLLKSHIEQSTKVQMELLNFLKEKF</sequence>
<accession>A0A6G0WEF0</accession>
<proteinExistence type="predicted"/>
<evidence type="ECO:0000313" key="3">
    <source>
        <dbReference type="Proteomes" id="UP000481153"/>
    </source>
</evidence>
<evidence type="ECO:0000313" key="2">
    <source>
        <dbReference type="EMBL" id="KAF0725625.1"/>
    </source>
</evidence>
<reference evidence="2 3" key="1">
    <citation type="submission" date="2019-07" db="EMBL/GenBank/DDBJ databases">
        <title>Genomics analysis of Aphanomyces spp. identifies a new class of oomycete effector associated with host adaptation.</title>
        <authorList>
            <person name="Gaulin E."/>
        </authorList>
    </citation>
    <scope>NUCLEOTIDE SEQUENCE [LARGE SCALE GENOMIC DNA]</scope>
    <source>
        <strain evidence="2 3">ATCC 201684</strain>
    </source>
</reference>
<dbReference type="Proteomes" id="UP000481153">
    <property type="component" value="Unassembled WGS sequence"/>
</dbReference>
<feature type="region of interest" description="Disordered" evidence="1">
    <location>
        <begin position="1"/>
        <end position="71"/>
    </location>
</feature>
<evidence type="ECO:0000256" key="1">
    <source>
        <dbReference type="SAM" id="MobiDB-lite"/>
    </source>
</evidence>
<dbReference type="VEuPathDB" id="FungiDB:AeMF1_004436"/>
<comment type="caution">
    <text evidence="2">The sequence shown here is derived from an EMBL/GenBank/DDBJ whole genome shotgun (WGS) entry which is preliminary data.</text>
</comment>
<gene>
    <name evidence="2" type="ORF">Ae201684_015958</name>
</gene>
<dbReference type="EMBL" id="VJMJ01000237">
    <property type="protein sequence ID" value="KAF0725625.1"/>
    <property type="molecule type" value="Genomic_DNA"/>
</dbReference>
<keyword evidence="3" id="KW-1185">Reference proteome</keyword>
<dbReference type="AlphaFoldDB" id="A0A6G0WEF0"/>
<name>A0A6G0WEF0_9STRA</name>
<protein>
    <submittedName>
        <fullName evidence="2">Uncharacterized protein</fullName>
    </submittedName>
</protein>